<evidence type="ECO:0000313" key="9">
    <source>
        <dbReference type="EMBL" id="KAA6388764.1"/>
    </source>
</evidence>
<sequence length="139" mass="16082">MLCGVDQIDLEDWQANTDYIGGYRSNSPQILFFWDMILDMSNEQRAQLFQFATVTTLLPPGGFMNLMSSMGPRKFTIYRSIKGTQYLPNFHTNFNQNDLPPYKTNDIFIEMFNTELKKESNAPDSELDEIDPNYPTTVD</sequence>
<evidence type="ECO:0000256" key="5">
    <source>
        <dbReference type="ARBA" id="ARBA00022786"/>
    </source>
</evidence>
<accession>A0A5J4W1D9</accession>
<evidence type="ECO:0000256" key="1">
    <source>
        <dbReference type="ARBA" id="ARBA00000885"/>
    </source>
</evidence>
<dbReference type="EC" id="2.3.2.26" evidence="3"/>
<keyword evidence="5 6" id="KW-0833">Ubl conjugation pathway</keyword>
<name>A0A5J4W1D9_9EUKA</name>
<dbReference type="SUPFAM" id="SSF56204">
    <property type="entry name" value="Hect, E3 ligase catalytic domain"/>
    <property type="match status" value="1"/>
</dbReference>
<reference evidence="9 10" key="1">
    <citation type="submission" date="2019-03" db="EMBL/GenBank/DDBJ databases">
        <title>Single cell metagenomics reveals metabolic interactions within the superorganism composed of flagellate Streblomastix strix and complex community of Bacteroidetes bacteria on its surface.</title>
        <authorList>
            <person name="Treitli S.C."/>
            <person name="Kolisko M."/>
            <person name="Husnik F."/>
            <person name="Keeling P."/>
            <person name="Hampl V."/>
        </authorList>
    </citation>
    <scope>NUCLEOTIDE SEQUENCE [LARGE SCALE GENOMIC DNA]</scope>
    <source>
        <strain evidence="9">ST1C</strain>
    </source>
</reference>
<keyword evidence="4" id="KW-0808">Transferase</keyword>
<dbReference type="PANTHER" id="PTHR11254">
    <property type="entry name" value="HECT DOMAIN UBIQUITIN-PROTEIN LIGASE"/>
    <property type="match status" value="1"/>
</dbReference>
<comment type="caution">
    <text evidence="9">The sequence shown here is derived from an EMBL/GenBank/DDBJ whole genome shotgun (WGS) entry which is preliminary data.</text>
</comment>
<feature type="domain" description="HECT" evidence="8">
    <location>
        <begin position="1"/>
        <end position="108"/>
    </location>
</feature>
<dbReference type="GO" id="GO:0005737">
    <property type="term" value="C:cytoplasm"/>
    <property type="evidence" value="ECO:0007669"/>
    <property type="project" value="TreeGrafter"/>
</dbReference>
<evidence type="ECO:0000259" key="8">
    <source>
        <dbReference type="PROSITE" id="PS50237"/>
    </source>
</evidence>
<comment type="catalytic activity">
    <reaction evidence="1">
        <text>S-ubiquitinyl-[E2 ubiquitin-conjugating enzyme]-L-cysteine + [acceptor protein]-L-lysine = [E2 ubiquitin-conjugating enzyme]-L-cysteine + N(6)-ubiquitinyl-[acceptor protein]-L-lysine.</text>
        <dbReference type="EC" id="2.3.2.26"/>
    </reaction>
</comment>
<dbReference type="Gene3D" id="3.30.2410.10">
    <property type="entry name" value="Hect, E3 ligase catalytic domain"/>
    <property type="match status" value="1"/>
</dbReference>
<dbReference type="AlphaFoldDB" id="A0A5J4W1D9"/>
<gene>
    <name evidence="9" type="ORF">EZS28_015714</name>
</gene>
<proteinExistence type="predicted"/>
<dbReference type="GO" id="GO:0016567">
    <property type="term" value="P:protein ubiquitination"/>
    <property type="evidence" value="ECO:0007669"/>
    <property type="project" value="TreeGrafter"/>
</dbReference>
<evidence type="ECO:0000256" key="3">
    <source>
        <dbReference type="ARBA" id="ARBA00012485"/>
    </source>
</evidence>
<protein>
    <recommendedName>
        <fullName evidence="3">HECT-type E3 ubiquitin transferase</fullName>
        <ecNumber evidence="3">2.3.2.26</ecNumber>
    </recommendedName>
</protein>
<feature type="region of interest" description="Disordered" evidence="7">
    <location>
        <begin position="119"/>
        <end position="139"/>
    </location>
</feature>
<dbReference type="Proteomes" id="UP000324800">
    <property type="component" value="Unassembled WGS sequence"/>
</dbReference>
<comment type="pathway">
    <text evidence="2">Protein modification; protein ubiquitination.</text>
</comment>
<comment type="caution">
    <text evidence="6">Lacks conserved residue(s) required for the propagation of feature annotation.</text>
</comment>
<dbReference type="InterPro" id="IPR050409">
    <property type="entry name" value="E3_ubiq-protein_ligase"/>
</dbReference>
<dbReference type="InterPro" id="IPR000569">
    <property type="entry name" value="HECT_dom"/>
</dbReference>
<evidence type="ECO:0000256" key="4">
    <source>
        <dbReference type="ARBA" id="ARBA00022679"/>
    </source>
</evidence>
<evidence type="ECO:0000256" key="6">
    <source>
        <dbReference type="PROSITE-ProRule" id="PRU00104"/>
    </source>
</evidence>
<dbReference type="GO" id="GO:0006511">
    <property type="term" value="P:ubiquitin-dependent protein catabolic process"/>
    <property type="evidence" value="ECO:0007669"/>
    <property type="project" value="TreeGrafter"/>
</dbReference>
<dbReference type="PROSITE" id="PS50237">
    <property type="entry name" value="HECT"/>
    <property type="match status" value="1"/>
</dbReference>
<dbReference type="GO" id="GO:0061630">
    <property type="term" value="F:ubiquitin protein ligase activity"/>
    <property type="evidence" value="ECO:0007669"/>
    <property type="project" value="UniProtKB-EC"/>
</dbReference>
<evidence type="ECO:0000256" key="2">
    <source>
        <dbReference type="ARBA" id="ARBA00004906"/>
    </source>
</evidence>
<organism evidence="9 10">
    <name type="scientific">Streblomastix strix</name>
    <dbReference type="NCBI Taxonomy" id="222440"/>
    <lineage>
        <taxon>Eukaryota</taxon>
        <taxon>Metamonada</taxon>
        <taxon>Preaxostyla</taxon>
        <taxon>Oxymonadida</taxon>
        <taxon>Streblomastigidae</taxon>
        <taxon>Streblomastix</taxon>
    </lineage>
</organism>
<evidence type="ECO:0000313" key="10">
    <source>
        <dbReference type="Proteomes" id="UP000324800"/>
    </source>
</evidence>
<dbReference type="OrthoDB" id="423283at2759"/>
<dbReference type="InterPro" id="IPR035983">
    <property type="entry name" value="Hect_E3_ubiquitin_ligase"/>
</dbReference>
<dbReference type="Pfam" id="PF00632">
    <property type="entry name" value="HECT"/>
    <property type="match status" value="1"/>
</dbReference>
<evidence type="ECO:0000256" key="7">
    <source>
        <dbReference type="SAM" id="MobiDB-lite"/>
    </source>
</evidence>
<dbReference type="PANTHER" id="PTHR11254:SF440">
    <property type="entry name" value="E3 UBIQUITIN-PROTEIN LIGASE NEDD-4"/>
    <property type="match status" value="1"/>
</dbReference>
<dbReference type="EMBL" id="SNRW01003856">
    <property type="protein sequence ID" value="KAA6388764.1"/>
    <property type="molecule type" value="Genomic_DNA"/>
</dbReference>